<gene>
    <name evidence="1" type="ORF">ACFR99_05120</name>
</gene>
<proteinExistence type="predicted"/>
<sequence>MARKAPIECPVCRESPSAGEQLEEHLLTAHTKRKLATFIVAEAALLIDDDAK</sequence>
<comment type="caution">
    <text evidence="1">The sequence shown here is derived from an EMBL/GenBank/DDBJ whole genome shotgun (WGS) entry which is preliminary data.</text>
</comment>
<evidence type="ECO:0008006" key="3">
    <source>
        <dbReference type="Google" id="ProtNLM"/>
    </source>
</evidence>
<organism evidence="1 2">
    <name type="scientific">Haloarchaeobius amylolyticus</name>
    <dbReference type="NCBI Taxonomy" id="1198296"/>
    <lineage>
        <taxon>Archaea</taxon>
        <taxon>Methanobacteriati</taxon>
        <taxon>Methanobacteriota</taxon>
        <taxon>Stenosarchaea group</taxon>
        <taxon>Halobacteria</taxon>
        <taxon>Halobacteriales</taxon>
        <taxon>Halorubellaceae</taxon>
        <taxon>Haloarchaeobius</taxon>
    </lineage>
</organism>
<accession>A0ABD6BCY9</accession>
<dbReference type="AlphaFoldDB" id="A0ABD6BCY9"/>
<dbReference type="Proteomes" id="UP001597076">
    <property type="component" value="Unassembled WGS sequence"/>
</dbReference>
<evidence type="ECO:0000313" key="1">
    <source>
        <dbReference type="EMBL" id="MFD1562926.1"/>
    </source>
</evidence>
<dbReference type="RefSeq" id="WP_390284991.1">
    <property type="nucleotide sequence ID" value="NZ_JBHUDI010000003.1"/>
</dbReference>
<protein>
    <recommendedName>
        <fullName evidence="3">C2H2-type domain-containing protein</fullName>
    </recommendedName>
</protein>
<dbReference type="EMBL" id="JBHUDI010000003">
    <property type="protein sequence ID" value="MFD1562926.1"/>
    <property type="molecule type" value="Genomic_DNA"/>
</dbReference>
<name>A0ABD6BCY9_9EURY</name>
<reference evidence="1 2" key="1">
    <citation type="journal article" date="2019" name="Int. J. Syst. Evol. Microbiol.">
        <title>The Global Catalogue of Microorganisms (GCM) 10K type strain sequencing project: providing services to taxonomists for standard genome sequencing and annotation.</title>
        <authorList>
            <consortium name="The Broad Institute Genomics Platform"/>
            <consortium name="The Broad Institute Genome Sequencing Center for Infectious Disease"/>
            <person name="Wu L."/>
            <person name="Ma J."/>
        </authorList>
    </citation>
    <scope>NUCLEOTIDE SEQUENCE [LARGE SCALE GENOMIC DNA]</scope>
    <source>
        <strain evidence="1 2">CGMCC 1.12230</strain>
    </source>
</reference>
<evidence type="ECO:0000313" key="2">
    <source>
        <dbReference type="Proteomes" id="UP001597076"/>
    </source>
</evidence>
<keyword evidence="2" id="KW-1185">Reference proteome</keyword>